<evidence type="ECO:0000313" key="2">
    <source>
        <dbReference type="Proteomes" id="UP000237000"/>
    </source>
</evidence>
<keyword evidence="2" id="KW-1185">Reference proteome</keyword>
<protein>
    <submittedName>
        <fullName evidence="1">Uncharacterized protein</fullName>
    </submittedName>
</protein>
<gene>
    <name evidence="1" type="ORF">TorRG33x02_314980</name>
</gene>
<organism evidence="1 2">
    <name type="scientific">Trema orientale</name>
    <name type="common">Charcoal tree</name>
    <name type="synonym">Celtis orientalis</name>
    <dbReference type="NCBI Taxonomy" id="63057"/>
    <lineage>
        <taxon>Eukaryota</taxon>
        <taxon>Viridiplantae</taxon>
        <taxon>Streptophyta</taxon>
        <taxon>Embryophyta</taxon>
        <taxon>Tracheophyta</taxon>
        <taxon>Spermatophyta</taxon>
        <taxon>Magnoliopsida</taxon>
        <taxon>eudicotyledons</taxon>
        <taxon>Gunneridae</taxon>
        <taxon>Pentapetalae</taxon>
        <taxon>rosids</taxon>
        <taxon>fabids</taxon>
        <taxon>Rosales</taxon>
        <taxon>Cannabaceae</taxon>
        <taxon>Trema</taxon>
    </lineage>
</organism>
<evidence type="ECO:0000313" key="1">
    <source>
        <dbReference type="EMBL" id="PON50368.1"/>
    </source>
</evidence>
<dbReference type="InParanoid" id="A0A2P5BNJ1"/>
<sequence length="83" mass="9226">MFFPSGLNHGWLIRPPDPLTNFLSPVPFGWIKYNSKLPLPGLCRSDENAIHSPSGDQLHMVSVHGPAVRLWSPLFSPSMWSAS</sequence>
<accession>A0A2P5BNJ1</accession>
<dbReference type="AlphaFoldDB" id="A0A2P5BNJ1"/>
<dbReference type="Proteomes" id="UP000237000">
    <property type="component" value="Unassembled WGS sequence"/>
</dbReference>
<name>A0A2P5BNJ1_TREOI</name>
<reference evidence="2" key="1">
    <citation type="submission" date="2016-06" db="EMBL/GenBank/DDBJ databases">
        <title>Parallel loss of symbiosis genes in relatives of nitrogen-fixing non-legume Parasponia.</title>
        <authorList>
            <person name="Van Velzen R."/>
            <person name="Holmer R."/>
            <person name="Bu F."/>
            <person name="Rutten L."/>
            <person name="Van Zeijl A."/>
            <person name="Liu W."/>
            <person name="Santuari L."/>
            <person name="Cao Q."/>
            <person name="Sharma T."/>
            <person name="Shen D."/>
            <person name="Roswanjaya Y."/>
            <person name="Wardhani T."/>
            <person name="Kalhor M.S."/>
            <person name="Jansen J."/>
            <person name="Van den Hoogen J."/>
            <person name="Gungor B."/>
            <person name="Hartog M."/>
            <person name="Hontelez J."/>
            <person name="Verver J."/>
            <person name="Yang W.-C."/>
            <person name="Schijlen E."/>
            <person name="Repin R."/>
            <person name="Schilthuizen M."/>
            <person name="Schranz E."/>
            <person name="Heidstra R."/>
            <person name="Miyata K."/>
            <person name="Fedorova E."/>
            <person name="Kohlen W."/>
            <person name="Bisseling T."/>
            <person name="Smit S."/>
            <person name="Geurts R."/>
        </authorList>
    </citation>
    <scope>NUCLEOTIDE SEQUENCE [LARGE SCALE GENOMIC DNA]</scope>
    <source>
        <strain evidence="2">cv. RG33-2</strain>
    </source>
</reference>
<dbReference type="EMBL" id="JXTC01000487">
    <property type="protein sequence ID" value="PON50368.1"/>
    <property type="molecule type" value="Genomic_DNA"/>
</dbReference>
<proteinExistence type="predicted"/>
<comment type="caution">
    <text evidence="1">The sequence shown here is derived from an EMBL/GenBank/DDBJ whole genome shotgun (WGS) entry which is preliminary data.</text>
</comment>